<dbReference type="PANTHER" id="PTHR36180:SF1">
    <property type="entry name" value="ANTA_ANTB ANTIREPRESSOR DOMAIN-CONTAINING PROTEIN"/>
    <property type="match status" value="1"/>
</dbReference>
<keyword evidence="3" id="KW-1185">Reference proteome</keyword>
<dbReference type="InterPro" id="IPR013557">
    <property type="entry name" value="AntA/B_antirep"/>
</dbReference>
<protein>
    <submittedName>
        <fullName evidence="2">Anti-repressor protein</fullName>
    </submittedName>
</protein>
<evidence type="ECO:0000259" key="1">
    <source>
        <dbReference type="PROSITE" id="PS50222"/>
    </source>
</evidence>
<dbReference type="EMBL" id="FQZB01000009">
    <property type="protein sequence ID" value="SHJ53790.1"/>
    <property type="molecule type" value="Genomic_DNA"/>
</dbReference>
<gene>
    <name evidence="2" type="ORF">SAMN02745163_02093</name>
</gene>
<dbReference type="OrthoDB" id="1934134at2"/>
<organism evidence="2 3">
    <name type="scientific">Clostridium cavendishii DSM 21758</name>
    <dbReference type="NCBI Taxonomy" id="1121302"/>
    <lineage>
        <taxon>Bacteria</taxon>
        <taxon>Bacillati</taxon>
        <taxon>Bacillota</taxon>
        <taxon>Clostridia</taxon>
        <taxon>Eubacteriales</taxon>
        <taxon>Clostridiaceae</taxon>
        <taxon>Clostridium</taxon>
    </lineage>
</organism>
<feature type="domain" description="EF-hand" evidence="1">
    <location>
        <begin position="6"/>
        <end position="41"/>
    </location>
</feature>
<sequence>MDKKIQMKQEVRDLIKIMDEHGKQLVDARELHEFLESKQDFSTWIKNRIEKYEFVENVDFSTFHKFVEREGTNLGSKRTEYVLTIEMAKELSMVENNDKGKEARKYFIECEKAYLNSNSQVKKLTTEEMLELQFNFTKEVKAEVKEVKDKVTVIQEFVDATELSTADSKRLTSLANKIVVTLLGGKKSKAYETLSKKAFSDLYKQLHREFGVSSIAEIKKKDVELAKEVIQNYKAPIVLQEEIAKANNQINFKGVI</sequence>
<accession>A0A1M6K4K0</accession>
<name>A0A1M6K4K0_9CLOT</name>
<dbReference type="InterPro" id="IPR002048">
    <property type="entry name" value="EF_hand_dom"/>
</dbReference>
<dbReference type="AlphaFoldDB" id="A0A1M6K4K0"/>
<dbReference type="Proteomes" id="UP000184310">
    <property type="component" value="Unassembled WGS sequence"/>
</dbReference>
<dbReference type="RefSeq" id="WP_072986878.1">
    <property type="nucleotide sequence ID" value="NZ_FQZB01000009.1"/>
</dbReference>
<dbReference type="GO" id="GO:0005509">
    <property type="term" value="F:calcium ion binding"/>
    <property type="evidence" value="ECO:0007669"/>
    <property type="project" value="InterPro"/>
</dbReference>
<dbReference type="PROSITE" id="PS50222">
    <property type="entry name" value="EF_HAND_2"/>
    <property type="match status" value="1"/>
</dbReference>
<evidence type="ECO:0000313" key="2">
    <source>
        <dbReference type="EMBL" id="SHJ53790.1"/>
    </source>
</evidence>
<dbReference type="InterPro" id="IPR018878">
    <property type="entry name" value="ORF6C_dom"/>
</dbReference>
<reference evidence="2 3" key="1">
    <citation type="submission" date="2016-11" db="EMBL/GenBank/DDBJ databases">
        <authorList>
            <person name="Jaros S."/>
            <person name="Januszkiewicz K."/>
            <person name="Wedrychowicz H."/>
        </authorList>
    </citation>
    <scope>NUCLEOTIDE SEQUENCE [LARGE SCALE GENOMIC DNA]</scope>
    <source>
        <strain evidence="2 3">DSM 21758</strain>
    </source>
</reference>
<dbReference type="Pfam" id="PF08346">
    <property type="entry name" value="AntA"/>
    <property type="match status" value="1"/>
</dbReference>
<dbReference type="PANTHER" id="PTHR36180">
    <property type="entry name" value="DNA-BINDING PROTEIN-RELATED-RELATED"/>
    <property type="match status" value="1"/>
</dbReference>
<proteinExistence type="predicted"/>
<evidence type="ECO:0000313" key="3">
    <source>
        <dbReference type="Proteomes" id="UP000184310"/>
    </source>
</evidence>
<dbReference type="Pfam" id="PF10552">
    <property type="entry name" value="ORF6C"/>
    <property type="match status" value="1"/>
</dbReference>
<dbReference type="STRING" id="1121302.SAMN02745163_02093"/>